<dbReference type="Proteomes" id="UP000249390">
    <property type="component" value="Unassembled WGS sequence"/>
</dbReference>
<dbReference type="AlphaFoldDB" id="A0A328DU11"/>
<name>A0A328DU11_9ASTE</name>
<dbReference type="EMBL" id="NQVE01000090">
    <property type="protein sequence ID" value="RAL49182.1"/>
    <property type="molecule type" value="Genomic_DNA"/>
</dbReference>
<accession>A0A328DU11</accession>
<organism evidence="1 2">
    <name type="scientific">Cuscuta australis</name>
    <dbReference type="NCBI Taxonomy" id="267555"/>
    <lineage>
        <taxon>Eukaryota</taxon>
        <taxon>Viridiplantae</taxon>
        <taxon>Streptophyta</taxon>
        <taxon>Embryophyta</taxon>
        <taxon>Tracheophyta</taxon>
        <taxon>Spermatophyta</taxon>
        <taxon>Magnoliopsida</taxon>
        <taxon>eudicotyledons</taxon>
        <taxon>Gunneridae</taxon>
        <taxon>Pentapetalae</taxon>
        <taxon>asterids</taxon>
        <taxon>lamiids</taxon>
        <taxon>Solanales</taxon>
        <taxon>Convolvulaceae</taxon>
        <taxon>Cuscuteae</taxon>
        <taxon>Cuscuta</taxon>
        <taxon>Cuscuta subgen. Grammica</taxon>
        <taxon>Cuscuta sect. Cleistogrammica</taxon>
    </lineage>
</organism>
<evidence type="ECO:0000313" key="1">
    <source>
        <dbReference type="EMBL" id="RAL49182.1"/>
    </source>
</evidence>
<protein>
    <submittedName>
        <fullName evidence="1">Uncharacterized protein</fullName>
    </submittedName>
</protein>
<proteinExistence type="predicted"/>
<keyword evidence="2" id="KW-1185">Reference proteome</keyword>
<comment type="caution">
    <text evidence="1">The sequence shown here is derived from an EMBL/GenBank/DDBJ whole genome shotgun (WGS) entry which is preliminary data.</text>
</comment>
<evidence type="ECO:0000313" key="2">
    <source>
        <dbReference type="Proteomes" id="UP000249390"/>
    </source>
</evidence>
<sequence length="117" mass="13066">MRGIIIIMNTMGSAIFNEHCLGNHNEYNGLEPCHLQRTWFGVCCEYSEDSMSMVLGCVIIGVITVARFARSGLYMFTITVAGFIDAMNVGAGERAFIRVVPGWTYYIEMKCTSICFV</sequence>
<gene>
    <name evidence="1" type="ORF">DM860_017826</name>
</gene>
<reference evidence="1 2" key="1">
    <citation type="submission" date="2018-06" db="EMBL/GenBank/DDBJ databases">
        <title>The Genome of Cuscuta australis (Dodder) Provides Insight into the Evolution of Plant Parasitism.</title>
        <authorList>
            <person name="Liu H."/>
        </authorList>
    </citation>
    <scope>NUCLEOTIDE SEQUENCE [LARGE SCALE GENOMIC DNA]</scope>
    <source>
        <strain evidence="2">cv. Yunnan</strain>
        <tissue evidence="1">Vines</tissue>
    </source>
</reference>